<dbReference type="AlphaFoldDB" id="A0A179B599"/>
<keyword evidence="3" id="KW-0804">Transcription</keyword>
<sequence>MRFSDSHPIYLQIANDIRRSILTGALAAGDQLMSTTQYATTYRINPATANKAFALLVDENLVEKRRGIGMFVTEGAHERLQESGQKSYADETLTPALAEGVALGLSSPEILDMAASSLATLTKDTLTKDTLTKEKQ</sequence>
<comment type="caution">
    <text evidence="5">The sequence shown here is derived from an EMBL/GenBank/DDBJ whole genome shotgun (WGS) entry which is preliminary data.</text>
</comment>
<dbReference type="GO" id="GO:0003700">
    <property type="term" value="F:DNA-binding transcription factor activity"/>
    <property type="evidence" value="ECO:0007669"/>
    <property type="project" value="InterPro"/>
</dbReference>
<keyword evidence="6" id="KW-1185">Reference proteome</keyword>
<evidence type="ECO:0000313" key="6">
    <source>
        <dbReference type="Proteomes" id="UP000078368"/>
    </source>
</evidence>
<evidence type="ECO:0000259" key="4">
    <source>
        <dbReference type="PROSITE" id="PS50949"/>
    </source>
</evidence>
<dbReference type="Proteomes" id="UP000078368">
    <property type="component" value="Unassembled WGS sequence"/>
</dbReference>
<dbReference type="InterPro" id="IPR036388">
    <property type="entry name" value="WH-like_DNA-bd_sf"/>
</dbReference>
<dbReference type="PANTHER" id="PTHR38445">
    <property type="entry name" value="HTH-TYPE TRANSCRIPTIONAL REPRESSOR YTRA"/>
    <property type="match status" value="1"/>
</dbReference>
<dbReference type="GO" id="GO:0003677">
    <property type="term" value="F:DNA binding"/>
    <property type="evidence" value="ECO:0007669"/>
    <property type="project" value="UniProtKB-KW"/>
</dbReference>
<evidence type="ECO:0000313" key="5">
    <source>
        <dbReference type="EMBL" id="OAP86610.1"/>
    </source>
</evidence>
<dbReference type="STRING" id="1823756.A4H34_05650"/>
<keyword evidence="1" id="KW-0805">Transcription regulation</keyword>
<evidence type="ECO:0000256" key="1">
    <source>
        <dbReference type="ARBA" id="ARBA00023015"/>
    </source>
</evidence>
<dbReference type="PANTHER" id="PTHR38445:SF10">
    <property type="entry name" value="GNTR-FAMILY TRANSCRIPTIONAL REGULATOR"/>
    <property type="match status" value="1"/>
</dbReference>
<evidence type="ECO:0000256" key="3">
    <source>
        <dbReference type="ARBA" id="ARBA00023163"/>
    </source>
</evidence>
<dbReference type="CDD" id="cd07377">
    <property type="entry name" value="WHTH_GntR"/>
    <property type="match status" value="1"/>
</dbReference>
<keyword evidence="2" id="KW-0238">DNA-binding</keyword>
<reference evidence="5 6" key="1">
    <citation type="submission" date="2016-04" db="EMBL/GenBank/DDBJ databases">
        <title>Peptidophaga gingivicola gen. nov., sp. nov., isolated from human subgingival plaque.</title>
        <authorList>
            <person name="Beall C.J."/>
            <person name="Mokrzan E.M."/>
            <person name="Griffen A.L."/>
            <person name="Leys E.J."/>
        </authorList>
    </citation>
    <scope>NUCLEOTIDE SEQUENCE [LARGE SCALE GENOMIC DNA]</scope>
    <source>
        <strain evidence="5 6">BA112</strain>
    </source>
</reference>
<dbReference type="PROSITE" id="PS50949">
    <property type="entry name" value="HTH_GNTR"/>
    <property type="match status" value="1"/>
</dbReference>
<name>A0A179B599_9ACTO</name>
<dbReference type="InterPro" id="IPR036390">
    <property type="entry name" value="WH_DNA-bd_sf"/>
</dbReference>
<dbReference type="Gene3D" id="1.10.10.10">
    <property type="entry name" value="Winged helix-like DNA-binding domain superfamily/Winged helix DNA-binding domain"/>
    <property type="match status" value="1"/>
</dbReference>
<protein>
    <submittedName>
        <fullName evidence="5">GntR family transcriptional regulator</fullName>
    </submittedName>
</protein>
<organism evidence="5 6">
    <name type="scientific">Peptidiphaga gingivicola</name>
    <dbReference type="NCBI Taxonomy" id="2741497"/>
    <lineage>
        <taxon>Bacteria</taxon>
        <taxon>Bacillati</taxon>
        <taxon>Actinomycetota</taxon>
        <taxon>Actinomycetes</taxon>
        <taxon>Actinomycetales</taxon>
        <taxon>Actinomycetaceae</taxon>
        <taxon>Peptidiphaga</taxon>
    </lineage>
</organism>
<feature type="domain" description="HTH gntR-type" evidence="4">
    <location>
        <begin position="7"/>
        <end position="75"/>
    </location>
</feature>
<gene>
    <name evidence="5" type="ORF">A4H34_05650</name>
</gene>
<evidence type="ECO:0000256" key="2">
    <source>
        <dbReference type="ARBA" id="ARBA00023125"/>
    </source>
</evidence>
<dbReference type="InterPro" id="IPR000524">
    <property type="entry name" value="Tscrpt_reg_HTH_GntR"/>
</dbReference>
<accession>A0A179B599</accession>
<dbReference type="SMART" id="SM00345">
    <property type="entry name" value="HTH_GNTR"/>
    <property type="match status" value="1"/>
</dbReference>
<dbReference type="SUPFAM" id="SSF46785">
    <property type="entry name" value="Winged helix' DNA-binding domain"/>
    <property type="match status" value="1"/>
</dbReference>
<proteinExistence type="predicted"/>
<dbReference type="EMBL" id="LVZK01000001">
    <property type="protein sequence ID" value="OAP86610.1"/>
    <property type="molecule type" value="Genomic_DNA"/>
</dbReference>
<dbReference type="RefSeq" id="WP_064231340.1">
    <property type="nucleotide sequence ID" value="NZ_LVZK01000001.1"/>
</dbReference>
<dbReference type="Pfam" id="PF00392">
    <property type="entry name" value="GntR"/>
    <property type="match status" value="1"/>
</dbReference>